<proteinExistence type="predicted"/>
<dbReference type="GO" id="GO:0003677">
    <property type="term" value="F:DNA binding"/>
    <property type="evidence" value="ECO:0007669"/>
    <property type="project" value="InterPro"/>
</dbReference>
<protein>
    <recommendedName>
        <fullName evidence="4">Myb-like domain-containing protein</fullName>
    </recommendedName>
</protein>
<reference evidence="2 3" key="1">
    <citation type="submission" date="2018-11" db="EMBL/GenBank/DDBJ databases">
        <title>Genome sequence of Apiotrichum porosum DSM 27194.</title>
        <authorList>
            <person name="Aliyu H."/>
            <person name="Gorte O."/>
            <person name="Ochsenreither K."/>
        </authorList>
    </citation>
    <scope>NUCLEOTIDE SEQUENCE [LARGE SCALE GENOMIC DNA]</scope>
    <source>
        <strain evidence="2 3">DSM 27194</strain>
    </source>
</reference>
<accession>A0A427XNZ6</accession>
<name>A0A427XNZ6_9TREE</name>
<feature type="region of interest" description="Disordered" evidence="1">
    <location>
        <begin position="1"/>
        <end position="155"/>
    </location>
</feature>
<dbReference type="EMBL" id="RSCE01000008">
    <property type="protein sequence ID" value="RSH80625.1"/>
    <property type="molecule type" value="Genomic_DNA"/>
</dbReference>
<evidence type="ECO:0000313" key="2">
    <source>
        <dbReference type="EMBL" id="RSH80625.1"/>
    </source>
</evidence>
<dbReference type="AlphaFoldDB" id="A0A427XNZ6"/>
<dbReference type="GeneID" id="39593750"/>
<dbReference type="RefSeq" id="XP_028475572.1">
    <property type="nucleotide sequence ID" value="XM_028624500.1"/>
</dbReference>
<evidence type="ECO:0008006" key="4">
    <source>
        <dbReference type="Google" id="ProtNLM"/>
    </source>
</evidence>
<dbReference type="InterPro" id="IPR017956">
    <property type="entry name" value="AT_hook_DNA-bd_motif"/>
</dbReference>
<gene>
    <name evidence="2" type="ORF">EHS24_009207</name>
</gene>
<dbReference type="PRINTS" id="PR00929">
    <property type="entry name" value="ATHOOK"/>
</dbReference>
<feature type="compositionally biased region" description="Low complexity" evidence="1">
    <location>
        <begin position="107"/>
        <end position="129"/>
    </location>
</feature>
<dbReference type="Proteomes" id="UP000279236">
    <property type="component" value="Unassembled WGS sequence"/>
</dbReference>
<feature type="compositionally biased region" description="Basic and acidic residues" evidence="1">
    <location>
        <begin position="57"/>
        <end position="67"/>
    </location>
</feature>
<comment type="caution">
    <text evidence="2">The sequence shown here is derived from an EMBL/GenBank/DDBJ whole genome shotgun (WGS) entry which is preliminary data.</text>
</comment>
<keyword evidence="3" id="KW-1185">Reference proteome</keyword>
<evidence type="ECO:0000313" key="3">
    <source>
        <dbReference type="Proteomes" id="UP000279236"/>
    </source>
</evidence>
<organism evidence="2 3">
    <name type="scientific">Apiotrichum porosum</name>
    <dbReference type="NCBI Taxonomy" id="105984"/>
    <lineage>
        <taxon>Eukaryota</taxon>
        <taxon>Fungi</taxon>
        <taxon>Dikarya</taxon>
        <taxon>Basidiomycota</taxon>
        <taxon>Agaricomycotina</taxon>
        <taxon>Tremellomycetes</taxon>
        <taxon>Trichosporonales</taxon>
        <taxon>Trichosporonaceae</taxon>
        <taxon>Apiotrichum</taxon>
    </lineage>
</organism>
<evidence type="ECO:0000256" key="1">
    <source>
        <dbReference type="SAM" id="MobiDB-lite"/>
    </source>
</evidence>
<sequence length="211" mass="23209">MANSSTPLDGTVIKIEVMTDTSDEELETHPGLQTKQPSDESEPEPTPPPKRKRGRPRKEPSVEVKLEIDEDPIVTPKRRRGRPPKAAVVQQDTSESAPVPAKRGRGPPRTNPVATAPPATPTSTSTGRASPRKRSGDGHTPSPAKRTRPGRGTEWTADELGRLFAMATKGASLSTFSNFEGRTPNQCYMTWHNTLYRRLLKAAREKNQKKD</sequence>